<comment type="caution">
    <text evidence="2">The sequence shown here is derived from an EMBL/GenBank/DDBJ whole genome shotgun (WGS) entry which is preliminary data.</text>
</comment>
<dbReference type="AlphaFoldDB" id="A0A562T1A0"/>
<evidence type="ECO:0000313" key="2">
    <source>
        <dbReference type="EMBL" id="TWI86776.1"/>
    </source>
</evidence>
<sequence length="357" mass="40031">MYRTLFILLLASASAAAQTTVPFSSSRWKISGKEAVQETHLGQPALRLKEASALLEDADFQDGIIEFDIALEKDRYFPGIDFRMQDERNFEEYYLRPHQSGNPDAQQYTPVNNRQAGWQLYYGPGFNGAVTLPFDRWLHIKMLVSGRQAEIYFDHADTPVLSVYPLKREVTSGMIALSNPWPANAWYSNFAYTKTGKVPLKNKPAPAPPLPAGAIRSWQVSTPFPEKQVNDHHWLGVADTAALQWQELPADATGLADLSQVAVVSESGNTVFARKVLYAEQAGIKKLSFGFSDRARVYLNGRLLYAGADNFMSRDYRFLGTVGYFDAVYLDLQKGRNELWIAVSENFGGWGIKAKLE</sequence>
<gene>
    <name evidence="2" type="ORF">LX66_4040</name>
</gene>
<organism evidence="2 3">
    <name type="scientific">Chitinophaga japonensis</name>
    <name type="common">Flexibacter japonensis</name>
    <dbReference type="NCBI Taxonomy" id="104662"/>
    <lineage>
        <taxon>Bacteria</taxon>
        <taxon>Pseudomonadati</taxon>
        <taxon>Bacteroidota</taxon>
        <taxon>Chitinophagia</taxon>
        <taxon>Chitinophagales</taxon>
        <taxon>Chitinophagaceae</taxon>
        <taxon>Chitinophaga</taxon>
    </lineage>
</organism>
<keyword evidence="3" id="KW-1185">Reference proteome</keyword>
<proteinExistence type="predicted"/>
<dbReference type="RefSeq" id="WP_145716841.1">
    <property type="nucleotide sequence ID" value="NZ_BAAAFY010000004.1"/>
</dbReference>
<feature type="chain" id="PRO_5021943176" evidence="1">
    <location>
        <begin position="18"/>
        <end position="357"/>
    </location>
</feature>
<evidence type="ECO:0000256" key="1">
    <source>
        <dbReference type="SAM" id="SignalP"/>
    </source>
</evidence>
<name>A0A562T1A0_CHIJA</name>
<evidence type="ECO:0000313" key="3">
    <source>
        <dbReference type="Proteomes" id="UP000316778"/>
    </source>
</evidence>
<protein>
    <submittedName>
        <fullName evidence="2">Uncharacterized protein</fullName>
    </submittedName>
</protein>
<reference evidence="2 3" key="1">
    <citation type="journal article" date="2013" name="Stand. Genomic Sci.">
        <title>Genomic Encyclopedia of Type Strains, Phase I: The one thousand microbial genomes (KMG-I) project.</title>
        <authorList>
            <person name="Kyrpides N.C."/>
            <person name="Woyke T."/>
            <person name="Eisen J.A."/>
            <person name="Garrity G."/>
            <person name="Lilburn T.G."/>
            <person name="Beck B.J."/>
            <person name="Whitman W.B."/>
            <person name="Hugenholtz P."/>
            <person name="Klenk H.P."/>
        </authorList>
    </citation>
    <scope>NUCLEOTIDE SEQUENCE [LARGE SCALE GENOMIC DNA]</scope>
    <source>
        <strain evidence="2 3">DSM 13484</strain>
    </source>
</reference>
<dbReference type="EMBL" id="VLLG01000004">
    <property type="protein sequence ID" value="TWI86776.1"/>
    <property type="molecule type" value="Genomic_DNA"/>
</dbReference>
<dbReference type="Proteomes" id="UP000316778">
    <property type="component" value="Unassembled WGS sequence"/>
</dbReference>
<keyword evidence="1" id="KW-0732">Signal</keyword>
<feature type="signal peptide" evidence="1">
    <location>
        <begin position="1"/>
        <end position="17"/>
    </location>
</feature>
<accession>A0A562T1A0</accession>
<dbReference type="OrthoDB" id="2634655at2"/>
<dbReference type="Gene3D" id="2.60.120.560">
    <property type="entry name" value="Exo-inulinase, domain 1"/>
    <property type="match status" value="1"/>
</dbReference>